<evidence type="ECO:0008006" key="8">
    <source>
        <dbReference type="Google" id="ProtNLM"/>
    </source>
</evidence>
<dbReference type="InterPro" id="IPR020574">
    <property type="entry name" value="Ribosomal_uS9_CS"/>
</dbReference>
<dbReference type="PANTHER" id="PTHR21569">
    <property type="entry name" value="RIBOSOMAL PROTEIN S9"/>
    <property type="match status" value="1"/>
</dbReference>
<proteinExistence type="inferred from homology"/>
<evidence type="ECO:0000256" key="1">
    <source>
        <dbReference type="ARBA" id="ARBA00005251"/>
    </source>
</evidence>
<dbReference type="SUPFAM" id="SSF54211">
    <property type="entry name" value="Ribosomal protein S5 domain 2-like"/>
    <property type="match status" value="1"/>
</dbReference>
<organism evidence="6 7">
    <name type="scientific">Sphagnum troendelagicum</name>
    <dbReference type="NCBI Taxonomy" id="128251"/>
    <lineage>
        <taxon>Eukaryota</taxon>
        <taxon>Viridiplantae</taxon>
        <taxon>Streptophyta</taxon>
        <taxon>Embryophyta</taxon>
        <taxon>Bryophyta</taxon>
        <taxon>Sphagnophytina</taxon>
        <taxon>Sphagnopsida</taxon>
        <taxon>Sphagnales</taxon>
        <taxon>Sphagnaceae</taxon>
        <taxon>Sphagnum</taxon>
    </lineage>
</organism>
<accession>A0ABP0UC64</accession>
<sequence length="323" mass="35239">MLLNLQVSLFVKTIGSGVSIRFSLLRETKGGVFPELTTTAMSGRKVLASALQSLGAVTSRNLLSRLHPNAAIDIQLLARSGQGALQSFQSHCFSSKSGDTGSPTRTGSFNANLQSGPAGSNSPEAFGELLASSGISEDDLDSLIALKDFSGIVGLPPLELIEEQDEEMEKKAMRREIERRKQEEIDKSRVKKVDALGRAYATGKRKTSIARVWLMEGEGKFIINGMSHDLYFPNLDNRVHYLEPFVQTKTLGAFDFRSTVKGGGTTGQSGALRHGISKALQLFDPTLRPALKTAGMLTRDSRVVERKKPGKAKARKSFQWVKR</sequence>
<dbReference type="InterPro" id="IPR020568">
    <property type="entry name" value="Ribosomal_Su5_D2-typ_SF"/>
</dbReference>
<comment type="similarity">
    <text evidence="1 4">Belongs to the universal ribosomal protein uS9 family.</text>
</comment>
<dbReference type="Gene3D" id="3.30.230.10">
    <property type="match status" value="1"/>
</dbReference>
<evidence type="ECO:0000256" key="2">
    <source>
        <dbReference type="ARBA" id="ARBA00022980"/>
    </source>
</evidence>
<dbReference type="Pfam" id="PF00380">
    <property type="entry name" value="Ribosomal_S9"/>
    <property type="match status" value="1"/>
</dbReference>
<feature type="region of interest" description="Disordered" evidence="5">
    <location>
        <begin position="93"/>
        <end position="122"/>
    </location>
</feature>
<feature type="compositionally biased region" description="Basic residues" evidence="5">
    <location>
        <begin position="308"/>
        <end position="323"/>
    </location>
</feature>
<dbReference type="NCBIfam" id="NF001099">
    <property type="entry name" value="PRK00132.1"/>
    <property type="match status" value="1"/>
</dbReference>
<dbReference type="HAMAP" id="MF_00532_B">
    <property type="entry name" value="Ribosomal_uS9_B"/>
    <property type="match status" value="1"/>
</dbReference>
<keyword evidence="2 4" id="KW-0689">Ribosomal protein</keyword>
<feature type="region of interest" description="Disordered" evidence="5">
    <location>
        <begin position="302"/>
        <end position="323"/>
    </location>
</feature>
<dbReference type="InterPro" id="IPR014721">
    <property type="entry name" value="Ribsml_uS5_D2-typ_fold_subgr"/>
</dbReference>
<protein>
    <recommendedName>
        <fullName evidence="8">30S ribosomal protein S9, chloroplastic</fullName>
    </recommendedName>
</protein>
<dbReference type="InterPro" id="IPR000754">
    <property type="entry name" value="Ribosomal_uS9"/>
</dbReference>
<dbReference type="EMBL" id="OZ019894">
    <property type="protein sequence ID" value="CAK9216611.1"/>
    <property type="molecule type" value="Genomic_DNA"/>
</dbReference>
<name>A0ABP0UC64_9BRYO</name>
<dbReference type="PROSITE" id="PS00360">
    <property type="entry name" value="RIBOSOMAL_S9"/>
    <property type="match status" value="1"/>
</dbReference>
<evidence type="ECO:0000256" key="3">
    <source>
        <dbReference type="ARBA" id="ARBA00023274"/>
    </source>
</evidence>
<evidence type="ECO:0000256" key="4">
    <source>
        <dbReference type="RuleBase" id="RU003815"/>
    </source>
</evidence>
<gene>
    <name evidence="6" type="ORF">CSSPTR1EN2_LOCUS13557</name>
</gene>
<evidence type="ECO:0000313" key="7">
    <source>
        <dbReference type="Proteomes" id="UP001497512"/>
    </source>
</evidence>
<reference evidence="6" key="1">
    <citation type="submission" date="2024-02" db="EMBL/GenBank/DDBJ databases">
        <authorList>
            <consortium name="ELIXIR-Norway"/>
            <consortium name="Elixir Norway"/>
        </authorList>
    </citation>
    <scope>NUCLEOTIDE SEQUENCE</scope>
</reference>
<keyword evidence="7" id="KW-1185">Reference proteome</keyword>
<dbReference type="Proteomes" id="UP001497512">
    <property type="component" value="Chromosome 2"/>
</dbReference>
<dbReference type="PANTHER" id="PTHR21569:SF1">
    <property type="entry name" value="SMALL RIBOSOMAL SUBUNIT PROTEIN US9M"/>
    <property type="match status" value="1"/>
</dbReference>
<evidence type="ECO:0000256" key="5">
    <source>
        <dbReference type="SAM" id="MobiDB-lite"/>
    </source>
</evidence>
<dbReference type="InterPro" id="IPR023035">
    <property type="entry name" value="Ribosomal_uS9_bac/plastid"/>
</dbReference>
<keyword evidence="3 4" id="KW-0687">Ribonucleoprotein</keyword>
<evidence type="ECO:0000313" key="6">
    <source>
        <dbReference type="EMBL" id="CAK9216611.1"/>
    </source>
</evidence>